<dbReference type="SUPFAM" id="SSF55811">
    <property type="entry name" value="Nudix"/>
    <property type="match status" value="1"/>
</dbReference>
<dbReference type="PANTHER" id="PTHR11839:SF18">
    <property type="entry name" value="NUDIX HYDROLASE DOMAIN-CONTAINING PROTEIN"/>
    <property type="match status" value="1"/>
</dbReference>
<dbReference type="RefSeq" id="WP_283241949.1">
    <property type="nucleotide sequence ID" value="NZ_JACRSX010000005.1"/>
</dbReference>
<reference evidence="5 6" key="1">
    <citation type="submission" date="2020-08" db="EMBL/GenBank/DDBJ databases">
        <title>Genome public.</title>
        <authorList>
            <person name="Liu C."/>
            <person name="Sun Q."/>
        </authorList>
    </citation>
    <scope>NUCLEOTIDE SEQUENCE [LARGE SCALE GENOMIC DNA]</scope>
    <source>
        <strain evidence="5 6">NSJ-37</strain>
    </source>
</reference>
<evidence type="ECO:0000259" key="4">
    <source>
        <dbReference type="PROSITE" id="PS51462"/>
    </source>
</evidence>
<dbReference type="Proteomes" id="UP000606193">
    <property type="component" value="Unassembled WGS sequence"/>
</dbReference>
<evidence type="ECO:0000313" key="5">
    <source>
        <dbReference type="EMBL" id="MBC8562132.1"/>
    </source>
</evidence>
<dbReference type="InterPro" id="IPR020084">
    <property type="entry name" value="NUDIX_hydrolase_CS"/>
</dbReference>
<organism evidence="5 6">
    <name type="scientific">Jutongia huaianensis</name>
    <dbReference type="NCBI Taxonomy" id="2763668"/>
    <lineage>
        <taxon>Bacteria</taxon>
        <taxon>Bacillati</taxon>
        <taxon>Bacillota</taxon>
        <taxon>Clostridia</taxon>
        <taxon>Lachnospirales</taxon>
        <taxon>Lachnospiraceae</taxon>
        <taxon>Jutongia</taxon>
    </lineage>
</organism>
<comment type="cofactor">
    <cofactor evidence="1">
        <name>Mg(2+)</name>
        <dbReference type="ChEBI" id="CHEBI:18420"/>
    </cofactor>
</comment>
<dbReference type="InterPro" id="IPR015797">
    <property type="entry name" value="NUDIX_hydrolase-like_dom_sf"/>
</dbReference>
<keyword evidence="6" id="KW-1185">Reference proteome</keyword>
<sequence>MQGRAHGNGLKRQTDNKFLNMYEVDAVRRDGVHFPYYVATRREPGDLMYETGMLRADGVVIYPVYRRDPEKLVILRQFRYPVNDYMYEVPAGLVDPGEDPMEAAVRELKEETGFTFTPYQDYDPSLLRPFIQSQGMSDECDVTVFGYADGDMDRRAPEATEDIQVILADKQEIQRILREELVSLRAAYLFTAFLRSDPQNPFEFLNI</sequence>
<dbReference type="CDD" id="cd03424">
    <property type="entry name" value="NUDIX_ADPRase_Nudt5_UGPPase_Nudt14"/>
    <property type="match status" value="1"/>
</dbReference>
<comment type="caution">
    <text evidence="5">The sequence shown here is derived from an EMBL/GenBank/DDBJ whole genome shotgun (WGS) entry which is preliminary data.</text>
</comment>
<dbReference type="EMBL" id="JACRSX010000005">
    <property type="protein sequence ID" value="MBC8562132.1"/>
    <property type="molecule type" value="Genomic_DNA"/>
</dbReference>
<dbReference type="InterPro" id="IPR000086">
    <property type="entry name" value="NUDIX_hydrolase_dom"/>
</dbReference>
<comment type="similarity">
    <text evidence="3">Belongs to the Nudix hydrolase family.</text>
</comment>
<dbReference type="PROSITE" id="PS51462">
    <property type="entry name" value="NUDIX"/>
    <property type="match status" value="1"/>
</dbReference>
<evidence type="ECO:0000256" key="1">
    <source>
        <dbReference type="ARBA" id="ARBA00001946"/>
    </source>
</evidence>
<dbReference type="PRINTS" id="PR00502">
    <property type="entry name" value="NUDIXFAMILY"/>
</dbReference>
<dbReference type="InterPro" id="IPR020476">
    <property type="entry name" value="Nudix_hydrolase"/>
</dbReference>
<feature type="domain" description="Nudix hydrolase" evidence="4">
    <location>
        <begin position="54"/>
        <end position="194"/>
    </location>
</feature>
<proteinExistence type="inferred from homology"/>
<gene>
    <name evidence="5" type="ORF">H8704_05700</name>
</gene>
<dbReference type="Gene3D" id="3.90.79.10">
    <property type="entry name" value="Nucleoside Triphosphate Pyrophosphohydrolase"/>
    <property type="match status" value="1"/>
</dbReference>
<protein>
    <submittedName>
        <fullName evidence="5">NUDIX hydrolase</fullName>
    </submittedName>
</protein>
<dbReference type="PANTHER" id="PTHR11839">
    <property type="entry name" value="UDP/ADP-SUGAR PYROPHOSPHATASE"/>
    <property type="match status" value="1"/>
</dbReference>
<name>A0ABR7N256_9FIRM</name>
<evidence type="ECO:0000313" key="6">
    <source>
        <dbReference type="Proteomes" id="UP000606193"/>
    </source>
</evidence>
<evidence type="ECO:0000256" key="3">
    <source>
        <dbReference type="RuleBase" id="RU003476"/>
    </source>
</evidence>
<dbReference type="PROSITE" id="PS00893">
    <property type="entry name" value="NUDIX_BOX"/>
    <property type="match status" value="1"/>
</dbReference>
<accession>A0ABR7N256</accession>
<dbReference type="Pfam" id="PF00293">
    <property type="entry name" value="NUDIX"/>
    <property type="match status" value="1"/>
</dbReference>
<dbReference type="GO" id="GO:0016787">
    <property type="term" value="F:hydrolase activity"/>
    <property type="evidence" value="ECO:0007669"/>
    <property type="project" value="UniProtKB-KW"/>
</dbReference>
<keyword evidence="2 3" id="KW-0378">Hydrolase</keyword>
<evidence type="ECO:0000256" key="2">
    <source>
        <dbReference type="ARBA" id="ARBA00022801"/>
    </source>
</evidence>